<dbReference type="InterPro" id="IPR036390">
    <property type="entry name" value="WH_DNA-bd_sf"/>
</dbReference>
<keyword evidence="4" id="KW-0238">DNA-binding</keyword>
<evidence type="ECO:0000256" key="1">
    <source>
        <dbReference type="ARBA" id="ARBA00022553"/>
    </source>
</evidence>
<dbReference type="InterPro" id="IPR039420">
    <property type="entry name" value="WalR-like"/>
</dbReference>
<dbReference type="PROSITE" id="PS51063">
    <property type="entry name" value="HTH_CRP_2"/>
    <property type="match status" value="1"/>
</dbReference>
<dbReference type="InterPro" id="IPR001789">
    <property type="entry name" value="Sig_transdc_resp-reg_receiver"/>
</dbReference>
<dbReference type="InterPro" id="IPR018490">
    <property type="entry name" value="cNMP-bd_dom_sf"/>
</dbReference>
<keyword evidence="2" id="KW-0902">Two-component regulatory system</keyword>
<dbReference type="SMART" id="SM00419">
    <property type="entry name" value="HTH_CRP"/>
    <property type="match status" value="1"/>
</dbReference>
<dbReference type="SUPFAM" id="SSF51206">
    <property type="entry name" value="cAMP-binding domain-like"/>
    <property type="match status" value="1"/>
</dbReference>
<keyword evidence="3" id="KW-0805">Transcription regulation</keyword>
<evidence type="ECO:0000256" key="4">
    <source>
        <dbReference type="ARBA" id="ARBA00023125"/>
    </source>
</evidence>
<evidence type="ECO:0000256" key="3">
    <source>
        <dbReference type="ARBA" id="ARBA00023015"/>
    </source>
</evidence>
<sequence>MSRILVIDDNTDIRENTAEILALAGYQTYTAENGKKGMEAAIKEKPDLIICDIMMPELDGYGVLHLLRKNPETENIPFIFLTAKAERTDFRKGMEMGADDYITKPFDDLELLKAVEIRLKKLNILQSQYETGEKGAGKLMQDLSGTGIILPDPEKYGSESYMKKQVLYTEGKHARHLYFLKSGKIKTFKIHEDGKEYITNLYGANEYIGHVALLENQPYTDTAEVLENAEVIAIPKDSFLQAVYNDMSVAAKFIKLITNDVKEKEERLLRLAYDSLRKRVAKALIDVHQKFNKEKKDPALIEISREDFAQYIGTATESVIRTLSDFKSEKLIEIKDGKIKILNLEKLNNLLY</sequence>
<feature type="modified residue" description="4-aspartylphosphate" evidence="6">
    <location>
        <position position="52"/>
    </location>
</feature>
<evidence type="ECO:0000259" key="7">
    <source>
        <dbReference type="PROSITE" id="PS50042"/>
    </source>
</evidence>
<dbReference type="AlphaFoldDB" id="A0A1V9EKR2"/>
<dbReference type="Gene3D" id="2.60.120.10">
    <property type="entry name" value="Jelly Rolls"/>
    <property type="match status" value="1"/>
</dbReference>
<dbReference type="InterPro" id="IPR000595">
    <property type="entry name" value="cNMP-bd_dom"/>
</dbReference>
<dbReference type="InterPro" id="IPR011006">
    <property type="entry name" value="CheY-like_superfamily"/>
</dbReference>
<dbReference type="Pfam" id="PF00072">
    <property type="entry name" value="Response_reg"/>
    <property type="match status" value="1"/>
</dbReference>
<keyword evidence="11" id="KW-1185">Reference proteome</keyword>
<name>A0A1V9EKR2_9BACT</name>
<feature type="domain" description="Cyclic nucleotide-binding" evidence="7">
    <location>
        <begin position="161"/>
        <end position="243"/>
    </location>
</feature>
<dbReference type="STRING" id="550983.A4R26_08420"/>
<dbReference type="InterPro" id="IPR012318">
    <property type="entry name" value="HTH_CRP"/>
</dbReference>
<dbReference type="SMART" id="SM00448">
    <property type="entry name" value="REC"/>
    <property type="match status" value="1"/>
</dbReference>
<evidence type="ECO:0000256" key="6">
    <source>
        <dbReference type="PROSITE-ProRule" id="PRU00169"/>
    </source>
</evidence>
<dbReference type="PRINTS" id="PR00034">
    <property type="entry name" value="HTHCRP"/>
</dbReference>
<evidence type="ECO:0000313" key="10">
    <source>
        <dbReference type="EMBL" id="OQP46728.1"/>
    </source>
</evidence>
<dbReference type="SUPFAM" id="SSF52172">
    <property type="entry name" value="CheY-like"/>
    <property type="match status" value="1"/>
</dbReference>
<proteinExistence type="predicted"/>
<gene>
    <name evidence="10" type="ORF">A4R26_08420</name>
</gene>
<evidence type="ECO:0000313" key="11">
    <source>
        <dbReference type="Proteomes" id="UP000192276"/>
    </source>
</evidence>
<evidence type="ECO:0000256" key="5">
    <source>
        <dbReference type="ARBA" id="ARBA00023163"/>
    </source>
</evidence>
<dbReference type="CDD" id="cd00038">
    <property type="entry name" value="CAP_ED"/>
    <property type="match status" value="1"/>
</dbReference>
<evidence type="ECO:0000256" key="2">
    <source>
        <dbReference type="ARBA" id="ARBA00023012"/>
    </source>
</evidence>
<dbReference type="GO" id="GO:0005829">
    <property type="term" value="C:cytosol"/>
    <property type="evidence" value="ECO:0007669"/>
    <property type="project" value="TreeGrafter"/>
</dbReference>
<keyword evidence="5" id="KW-0804">Transcription</keyword>
<dbReference type="EMBL" id="LWBP01000243">
    <property type="protein sequence ID" value="OQP46728.1"/>
    <property type="molecule type" value="Genomic_DNA"/>
</dbReference>
<dbReference type="Pfam" id="PF13545">
    <property type="entry name" value="HTH_Crp_2"/>
    <property type="match status" value="1"/>
</dbReference>
<dbReference type="PANTHER" id="PTHR48111:SF1">
    <property type="entry name" value="TWO-COMPONENT RESPONSE REGULATOR ORR33"/>
    <property type="match status" value="1"/>
</dbReference>
<dbReference type="SUPFAM" id="SSF46785">
    <property type="entry name" value="Winged helix' DNA-binding domain"/>
    <property type="match status" value="1"/>
</dbReference>
<dbReference type="Pfam" id="PF00027">
    <property type="entry name" value="cNMP_binding"/>
    <property type="match status" value="1"/>
</dbReference>
<reference evidence="11" key="1">
    <citation type="submission" date="2016-04" db="EMBL/GenBank/DDBJ databases">
        <authorList>
            <person name="Chen L."/>
            <person name="Zhuang W."/>
            <person name="Wang G."/>
        </authorList>
    </citation>
    <scope>NUCLEOTIDE SEQUENCE [LARGE SCALE GENOMIC DNA]</scope>
    <source>
        <strain evidence="11">208</strain>
    </source>
</reference>
<organism evidence="10 11">
    <name type="scientific">Niastella populi</name>
    <dbReference type="NCBI Taxonomy" id="550983"/>
    <lineage>
        <taxon>Bacteria</taxon>
        <taxon>Pseudomonadati</taxon>
        <taxon>Bacteroidota</taxon>
        <taxon>Chitinophagia</taxon>
        <taxon>Chitinophagales</taxon>
        <taxon>Chitinophagaceae</taxon>
        <taxon>Niastella</taxon>
    </lineage>
</organism>
<dbReference type="Gene3D" id="3.40.50.2300">
    <property type="match status" value="1"/>
</dbReference>
<evidence type="ECO:0000259" key="9">
    <source>
        <dbReference type="PROSITE" id="PS51063"/>
    </source>
</evidence>
<dbReference type="Gene3D" id="1.10.10.10">
    <property type="entry name" value="Winged helix-like DNA-binding domain superfamily/Winged helix DNA-binding domain"/>
    <property type="match status" value="1"/>
</dbReference>
<dbReference type="GO" id="GO:0000156">
    <property type="term" value="F:phosphorelay response regulator activity"/>
    <property type="evidence" value="ECO:0007669"/>
    <property type="project" value="TreeGrafter"/>
</dbReference>
<dbReference type="GO" id="GO:0000976">
    <property type="term" value="F:transcription cis-regulatory region binding"/>
    <property type="evidence" value="ECO:0007669"/>
    <property type="project" value="TreeGrafter"/>
</dbReference>
<dbReference type="Proteomes" id="UP000192276">
    <property type="component" value="Unassembled WGS sequence"/>
</dbReference>
<dbReference type="InterPro" id="IPR036388">
    <property type="entry name" value="WH-like_DNA-bd_sf"/>
</dbReference>
<dbReference type="PROSITE" id="PS50042">
    <property type="entry name" value="CNMP_BINDING_3"/>
    <property type="match status" value="1"/>
</dbReference>
<feature type="domain" description="HTH crp-type" evidence="9">
    <location>
        <begin position="274"/>
        <end position="345"/>
    </location>
</feature>
<evidence type="ECO:0000259" key="8">
    <source>
        <dbReference type="PROSITE" id="PS50110"/>
    </source>
</evidence>
<dbReference type="OrthoDB" id="9127033at2"/>
<dbReference type="SMART" id="SM00100">
    <property type="entry name" value="cNMP"/>
    <property type="match status" value="1"/>
</dbReference>
<dbReference type="RefSeq" id="WP_081170895.1">
    <property type="nucleotide sequence ID" value="NZ_LWBP01000243.1"/>
</dbReference>
<dbReference type="PROSITE" id="PS50110">
    <property type="entry name" value="RESPONSE_REGULATORY"/>
    <property type="match status" value="1"/>
</dbReference>
<dbReference type="GO" id="GO:0006355">
    <property type="term" value="P:regulation of DNA-templated transcription"/>
    <property type="evidence" value="ECO:0007669"/>
    <property type="project" value="InterPro"/>
</dbReference>
<keyword evidence="1 6" id="KW-0597">Phosphoprotein</keyword>
<comment type="caution">
    <text evidence="10">The sequence shown here is derived from an EMBL/GenBank/DDBJ whole genome shotgun (WGS) entry which is preliminary data.</text>
</comment>
<dbReference type="InterPro" id="IPR014710">
    <property type="entry name" value="RmlC-like_jellyroll"/>
</dbReference>
<dbReference type="GO" id="GO:0032993">
    <property type="term" value="C:protein-DNA complex"/>
    <property type="evidence" value="ECO:0007669"/>
    <property type="project" value="TreeGrafter"/>
</dbReference>
<feature type="domain" description="Response regulatory" evidence="8">
    <location>
        <begin position="3"/>
        <end position="119"/>
    </location>
</feature>
<protein>
    <submittedName>
        <fullName evidence="10">Transcriptional regulator</fullName>
    </submittedName>
</protein>
<dbReference type="PANTHER" id="PTHR48111">
    <property type="entry name" value="REGULATOR OF RPOS"/>
    <property type="match status" value="1"/>
</dbReference>
<accession>A0A1V9EKR2</accession>